<reference evidence="1 2" key="1">
    <citation type="submission" date="2021-03" db="EMBL/GenBank/DDBJ databases">
        <title>Sequencing the genomes of 1000 actinobacteria strains.</title>
        <authorList>
            <person name="Klenk H.-P."/>
        </authorList>
    </citation>
    <scope>NUCLEOTIDE SEQUENCE [LARGE SCALE GENOMIC DNA]</scope>
    <source>
        <strain evidence="1 2">DSM 44580</strain>
    </source>
</reference>
<dbReference type="Proteomes" id="UP001519363">
    <property type="component" value="Unassembled WGS sequence"/>
</dbReference>
<gene>
    <name evidence="1" type="ORF">JOF53_000757</name>
</gene>
<keyword evidence="2" id="KW-1185">Reference proteome</keyword>
<protein>
    <submittedName>
        <fullName evidence="1">Uncharacterized protein</fullName>
    </submittedName>
</protein>
<comment type="caution">
    <text evidence="1">The sequence shown here is derived from an EMBL/GenBank/DDBJ whole genome shotgun (WGS) entry which is preliminary data.</text>
</comment>
<name>A0ABS5A5M1_9PSEU</name>
<sequence length="62" mass="6638">MNAMLLEPRTAGQVDVLAAVPFENEPSMVNGVPSACITTCVSWVTWTCDSTTFCASLASPEW</sequence>
<organism evidence="1 2">
    <name type="scientific">Crossiella equi</name>
    <dbReference type="NCBI Taxonomy" id="130796"/>
    <lineage>
        <taxon>Bacteria</taxon>
        <taxon>Bacillati</taxon>
        <taxon>Actinomycetota</taxon>
        <taxon>Actinomycetes</taxon>
        <taxon>Pseudonocardiales</taxon>
        <taxon>Pseudonocardiaceae</taxon>
        <taxon>Crossiella</taxon>
    </lineage>
</organism>
<evidence type="ECO:0000313" key="2">
    <source>
        <dbReference type="Proteomes" id="UP001519363"/>
    </source>
</evidence>
<accession>A0ABS5A5M1</accession>
<dbReference type="RefSeq" id="WP_086787711.1">
    <property type="nucleotide sequence ID" value="NZ_JAGIOO010000001.1"/>
</dbReference>
<dbReference type="EMBL" id="JAGIOO010000001">
    <property type="protein sequence ID" value="MBP2471885.1"/>
    <property type="molecule type" value="Genomic_DNA"/>
</dbReference>
<proteinExistence type="predicted"/>
<evidence type="ECO:0000313" key="1">
    <source>
        <dbReference type="EMBL" id="MBP2471885.1"/>
    </source>
</evidence>